<evidence type="ECO:0000259" key="2">
    <source>
        <dbReference type="Pfam" id="PF16220"/>
    </source>
</evidence>
<sequence length="348" mass="37851">MARPGDDAPPPLNDDHPIDPAIVRQAAAWSVRVWSGDATPADLQACSAWRAQRPEHELAWQRISGLAARFQAVPSALSRPVLKRHGAHSSRRRGLLLGAGAFAVASLGVWQSRPRSAWRLARADHRTGVGEIRSVTLADGVRILLDTDTAINVAYTDRQRVIELVQGRVLVQTHPDPASPARPFRVATRDGAAVAHGTRYTVALADTGTDVQVLEGVVELRPADSGERQWIRAGQQAHYDAYRAGPPGPNPPAAPAWAEGLIAVEGMPLGRFLDELARYRPGVLRYDGAIAQLPVSGVYSLRDTDLTLHALAEALPLRIQRYTRYWTIVRLADGPAQGKRGPVEGMRR</sequence>
<feature type="domain" description="FecR N-terminal" evidence="2">
    <location>
        <begin position="24"/>
        <end position="64"/>
    </location>
</feature>
<dbReference type="PIRSF" id="PIRSF018266">
    <property type="entry name" value="FecR"/>
    <property type="match status" value="1"/>
</dbReference>
<evidence type="ECO:0000259" key="1">
    <source>
        <dbReference type="Pfam" id="PF04773"/>
    </source>
</evidence>
<dbReference type="PANTHER" id="PTHR30273">
    <property type="entry name" value="PERIPLASMIC SIGNAL SENSOR AND SIGMA FACTOR ACTIVATOR FECR-RELATED"/>
    <property type="match status" value="1"/>
</dbReference>
<accession>A0A4Q1HK70</accession>
<feature type="domain" description="FecR protein" evidence="1">
    <location>
        <begin position="124"/>
        <end position="219"/>
    </location>
</feature>
<dbReference type="Pfam" id="PF04773">
    <property type="entry name" value="FecR"/>
    <property type="match status" value="1"/>
</dbReference>
<protein>
    <submittedName>
        <fullName evidence="3">Iron dicitrate transport regulator FecR</fullName>
    </submittedName>
</protein>
<keyword evidence="4" id="KW-1185">Reference proteome</keyword>
<evidence type="ECO:0000313" key="4">
    <source>
        <dbReference type="Proteomes" id="UP000290849"/>
    </source>
</evidence>
<dbReference type="InterPro" id="IPR012373">
    <property type="entry name" value="Ferrdict_sens_TM"/>
</dbReference>
<dbReference type="InterPro" id="IPR006860">
    <property type="entry name" value="FecR"/>
</dbReference>
<dbReference type="Pfam" id="PF16220">
    <property type="entry name" value="DUF4880"/>
    <property type="match status" value="1"/>
</dbReference>
<dbReference type="Proteomes" id="UP000290849">
    <property type="component" value="Unassembled WGS sequence"/>
</dbReference>
<dbReference type="Gene3D" id="2.60.120.1440">
    <property type="match status" value="1"/>
</dbReference>
<dbReference type="RefSeq" id="WP_129150843.1">
    <property type="nucleotide sequence ID" value="NZ_JBHSDO010000014.1"/>
</dbReference>
<dbReference type="AlphaFoldDB" id="A0A4Q1HK70"/>
<name>A0A4Q1HK70_9BURK</name>
<proteinExistence type="predicted"/>
<gene>
    <name evidence="3" type="ORF">C7R54_12970</name>
</gene>
<organism evidence="3 4">
    <name type="scientific">Achromobacter aloeverae</name>
    <dbReference type="NCBI Taxonomy" id="1750518"/>
    <lineage>
        <taxon>Bacteria</taxon>
        <taxon>Pseudomonadati</taxon>
        <taxon>Pseudomonadota</taxon>
        <taxon>Betaproteobacteria</taxon>
        <taxon>Burkholderiales</taxon>
        <taxon>Alcaligenaceae</taxon>
        <taxon>Achromobacter</taxon>
    </lineage>
</organism>
<evidence type="ECO:0000313" key="3">
    <source>
        <dbReference type="EMBL" id="RXN90411.1"/>
    </source>
</evidence>
<dbReference type="OrthoDB" id="1100567at2"/>
<dbReference type="EMBL" id="PYAL01000003">
    <property type="protein sequence ID" value="RXN90411.1"/>
    <property type="molecule type" value="Genomic_DNA"/>
</dbReference>
<dbReference type="PANTHER" id="PTHR30273:SF2">
    <property type="entry name" value="PROTEIN FECR"/>
    <property type="match status" value="1"/>
</dbReference>
<dbReference type="GO" id="GO:0016989">
    <property type="term" value="F:sigma factor antagonist activity"/>
    <property type="evidence" value="ECO:0007669"/>
    <property type="project" value="TreeGrafter"/>
</dbReference>
<reference evidence="3 4" key="1">
    <citation type="journal article" date="2017" name="Int. J. Syst. Evol. Microbiol.">
        <title>Achromobacter aloeverae sp. nov., isolated from the root of Aloe vera (L.) Burm.f.</title>
        <authorList>
            <person name="Kuncharoen N."/>
            <person name="Muramatsu Y."/>
            <person name="Shibata C."/>
            <person name="Kamakura Y."/>
            <person name="Nakagawa Y."/>
            <person name="Tanasupawat S."/>
        </authorList>
    </citation>
    <scope>NUCLEOTIDE SEQUENCE [LARGE SCALE GENOMIC DNA]</scope>
    <source>
        <strain evidence="3 4">AVA-1</strain>
    </source>
</reference>
<dbReference type="InterPro" id="IPR032623">
    <property type="entry name" value="FecR_N"/>
</dbReference>
<comment type="caution">
    <text evidence="3">The sequence shown here is derived from an EMBL/GenBank/DDBJ whole genome shotgun (WGS) entry which is preliminary data.</text>
</comment>